<dbReference type="EMBL" id="LQXD01000132">
    <property type="protein sequence ID" value="OIJ11952.1"/>
    <property type="molecule type" value="Genomic_DNA"/>
</dbReference>
<sequence>MKIEIGDEMIEVHVQYAKRNKLSIHIETNGFIIVKAPRNTSEEIIRVAIEQKGKWILEKLQRITKAREISTEKDYQDHGKFWHLGKEFPLQELIETSGFDEEQLRVNLKKFYFSSCKKIVGERIKIYQQQLGVKPKVVEVIESKVKWGSCSSDKKLSFNYRLAMAPIEVIDYVIVHELCHLHHMNHDRSFWRRVGSIVPDYKIKEEYLARHGQFMTL</sequence>
<accession>A0A1S2LHF5</accession>
<gene>
    <name evidence="3" type="ORF">AWH56_021210</name>
    <name evidence="2" type="ORF">AWH56_15375</name>
</gene>
<dbReference type="KEGG" id="aia:AWH56_021210"/>
<organism evidence="2 4">
    <name type="scientific">Anaerobacillus isosaccharinicus</name>
    <dbReference type="NCBI Taxonomy" id="1532552"/>
    <lineage>
        <taxon>Bacteria</taxon>
        <taxon>Bacillati</taxon>
        <taxon>Bacillota</taxon>
        <taxon>Bacilli</taxon>
        <taxon>Bacillales</taxon>
        <taxon>Bacillaceae</taxon>
        <taxon>Anaerobacillus</taxon>
    </lineage>
</organism>
<dbReference type="CDD" id="cd07344">
    <property type="entry name" value="M48_yhfN_like"/>
    <property type="match status" value="1"/>
</dbReference>
<protein>
    <submittedName>
        <fullName evidence="3">M48 family metallopeptidase</fullName>
    </submittedName>
</protein>
<evidence type="ECO:0000313" key="4">
    <source>
        <dbReference type="Proteomes" id="UP000180175"/>
    </source>
</evidence>
<dbReference type="InterPro" id="IPR002725">
    <property type="entry name" value="YgjP-like_metallopeptidase"/>
</dbReference>
<dbReference type="PANTHER" id="PTHR30399:SF1">
    <property type="entry name" value="UTP PYROPHOSPHATASE"/>
    <property type="match status" value="1"/>
</dbReference>
<dbReference type="RefSeq" id="WP_071317927.1">
    <property type="nucleotide sequence ID" value="NZ_CP063356.2"/>
</dbReference>
<reference evidence="3 4" key="3">
    <citation type="journal article" date="2019" name="Int. J. Syst. Evol. Microbiol.">
        <title>Anaerobacillus isosaccharinicus sp. nov., an alkaliphilic bacterium which degrades isosaccharinic acid.</title>
        <authorList>
            <person name="Bassil N.M."/>
            <person name="Lloyd J.R."/>
        </authorList>
    </citation>
    <scope>NUCLEOTIDE SEQUENCE [LARGE SCALE GENOMIC DNA]</scope>
    <source>
        <strain evidence="3 4">NB2006</strain>
    </source>
</reference>
<reference evidence="3" key="4">
    <citation type="submission" date="2020-10" db="EMBL/GenBank/DDBJ databases">
        <authorList>
            <person name="Bassil N.M."/>
            <person name="Lloyd J.R."/>
        </authorList>
    </citation>
    <scope>NUCLEOTIDE SEQUENCE</scope>
    <source>
        <strain evidence="3">NB2006</strain>
    </source>
</reference>
<reference evidence="2 4" key="1">
    <citation type="submission" date="2016-10" db="EMBL/GenBank/DDBJ databases">
        <title>Draft genome sequences of four alkaliphilic bacteria belonging to the Anaerobacillus genus.</title>
        <authorList>
            <person name="Bassil N.M."/>
            <person name="Lloyd J.R."/>
        </authorList>
    </citation>
    <scope>NUCLEOTIDE SEQUENCE [LARGE SCALE GENOMIC DNA]</scope>
    <source>
        <strain evidence="2 4">NB2006</strain>
    </source>
</reference>
<dbReference type="AlphaFoldDB" id="A0A1S2LHF5"/>
<dbReference type="EMBL" id="CP063356">
    <property type="protein sequence ID" value="QOY35193.1"/>
    <property type="molecule type" value="Genomic_DNA"/>
</dbReference>
<dbReference type="Pfam" id="PF01863">
    <property type="entry name" value="YgjP-like"/>
    <property type="match status" value="1"/>
</dbReference>
<reference evidence="3 4" key="2">
    <citation type="journal article" date="2017" name="Genome Announc.">
        <title>Draft Genome Sequences of Four Alkaliphilic Bacteria Belonging to the Anaerobacillus Genus.</title>
        <authorList>
            <person name="Bassil N.M."/>
            <person name="Lloyd J.R."/>
        </authorList>
    </citation>
    <scope>NUCLEOTIDE SEQUENCE [LARGE SCALE GENOMIC DNA]</scope>
    <source>
        <strain evidence="3 4">NB2006</strain>
    </source>
</reference>
<evidence type="ECO:0000313" key="2">
    <source>
        <dbReference type="EMBL" id="OIJ11952.1"/>
    </source>
</evidence>
<dbReference type="PANTHER" id="PTHR30399">
    <property type="entry name" value="UNCHARACTERIZED PROTEIN YGJP"/>
    <property type="match status" value="1"/>
</dbReference>
<proteinExistence type="predicted"/>
<dbReference type="Proteomes" id="UP000180175">
    <property type="component" value="Chromosome"/>
</dbReference>
<keyword evidence="4" id="KW-1185">Reference proteome</keyword>
<evidence type="ECO:0000313" key="3">
    <source>
        <dbReference type="EMBL" id="QOY35193.1"/>
    </source>
</evidence>
<dbReference type="OrthoDB" id="9811177at2"/>
<dbReference type="Gene3D" id="3.30.2010.10">
    <property type="entry name" value="Metalloproteases ('zincins'), catalytic domain"/>
    <property type="match status" value="1"/>
</dbReference>
<feature type="domain" description="YgjP-like metallopeptidase" evidence="1">
    <location>
        <begin position="21"/>
        <end position="211"/>
    </location>
</feature>
<dbReference type="InterPro" id="IPR053136">
    <property type="entry name" value="UTP_pyrophosphatase-like"/>
</dbReference>
<name>A0A1S2LHF5_9BACI</name>
<evidence type="ECO:0000259" key="1">
    <source>
        <dbReference type="Pfam" id="PF01863"/>
    </source>
</evidence>